<sequence length="286" mass="32256">MIHSWKNQKAGQKPYVIPSRPESLVSIVELMKAQEPNTEQIAAILRKDVYLYSSVLAAVNVPVFALNHKITDINHAITLLGLDRLFSIVRLAALKNSLSTTERLDRFWDSATEVAEICASIAVKYTGLDIHTAYSIGMMHDCGIPLMLESHPDFKAFLREANAQDLLSLQNDEQKRFGSNHFQVGAEIAHLWYMPDSICEAIAYQPTVITVLEGTLPCSDEGKLLLSVLTLAKDISTVYRRFWRIYDSSEPVPQLSVVLEYIGLPDIEYLDLREDFISLLESREND</sequence>
<dbReference type="InterPro" id="IPR013976">
    <property type="entry name" value="HDOD"/>
</dbReference>
<keyword evidence="3" id="KW-1185">Reference proteome</keyword>
<name>A0A1V4T629_9GAMM</name>
<reference evidence="2 3" key="1">
    <citation type="submission" date="2017-01" db="EMBL/GenBank/DDBJ databases">
        <title>Genome Sequencing of a Marine Spirillum, Oceanospirillum multiglobuliferum ATCC 33336, from Japan.</title>
        <authorList>
            <person name="Carney J.G."/>
            <person name="Trachtenberg A.M."/>
            <person name="Rheaume B.A."/>
            <person name="Linnane J.D."/>
            <person name="Pitts N.L."/>
            <person name="Mykles D.L."/>
            <person name="Maclea K.S."/>
        </authorList>
    </citation>
    <scope>NUCLEOTIDE SEQUENCE [LARGE SCALE GENOMIC DNA]</scope>
    <source>
        <strain evidence="2 3">ATCC 33336</strain>
    </source>
</reference>
<dbReference type="EMBL" id="MTSM01000008">
    <property type="protein sequence ID" value="OPX55639.1"/>
    <property type="molecule type" value="Genomic_DNA"/>
</dbReference>
<dbReference type="SUPFAM" id="SSF109604">
    <property type="entry name" value="HD-domain/PDEase-like"/>
    <property type="match status" value="1"/>
</dbReference>
<evidence type="ECO:0000259" key="1">
    <source>
        <dbReference type="PROSITE" id="PS51833"/>
    </source>
</evidence>
<dbReference type="Pfam" id="PF08668">
    <property type="entry name" value="HDOD"/>
    <property type="match status" value="1"/>
</dbReference>
<dbReference type="Gene3D" id="1.10.3210.10">
    <property type="entry name" value="Hypothetical protein af1432"/>
    <property type="match status" value="1"/>
</dbReference>
<protein>
    <recommendedName>
        <fullName evidence="1">HDOD domain-containing protein</fullName>
    </recommendedName>
</protein>
<dbReference type="PANTHER" id="PTHR33525:SF6">
    <property type="entry name" value="HDOD DOMAIN-CONTAINING PROTEIN"/>
    <property type="match status" value="1"/>
</dbReference>
<dbReference type="PANTHER" id="PTHR33525">
    <property type="match status" value="1"/>
</dbReference>
<proteinExistence type="predicted"/>
<evidence type="ECO:0000313" key="3">
    <source>
        <dbReference type="Proteomes" id="UP000191418"/>
    </source>
</evidence>
<evidence type="ECO:0000313" key="2">
    <source>
        <dbReference type="EMBL" id="OPX55639.1"/>
    </source>
</evidence>
<dbReference type="AlphaFoldDB" id="A0A1V4T629"/>
<dbReference type="STRING" id="64969.SAMN02745127_01484"/>
<organism evidence="2 3">
    <name type="scientific">Oceanospirillum multiglobuliferum</name>
    <dbReference type="NCBI Taxonomy" id="64969"/>
    <lineage>
        <taxon>Bacteria</taxon>
        <taxon>Pseudomonadati</taxon>
        <taxon>Pseudomonadota</taxon>
        <taxon>Gammaproteobacteria</taxon>
        <taxon>Oceanospirillales</taxon>
        <taxon>Oceanospirillaceae</taxon>
        <taxon>Oceanospirillum</taxon>
    </lineage>
</organism>
<feature type="domain" description="HDOD" evidence="1">
    <location>
        <begin position="17"/>
        <end position="208"/>
    </location>
</feature>
<dbReference type="PROSITE" id="PS51833">
    <property type="entry name" value="HDOD"/>
    <property type="match status" value="1"/>
</dbReference>
<dbReference type="Proteomes" id="UP000191418">
    <property type="component" value="Unassembled WGS sequence"/>
</dbReference>
<dbReference type="InterPro" id="IPR052340">
    <property type="entry name" value="RNase_Y/CdgJ"/>
</dbReference>
<gene>
    <name evidence="2" type="ORF">BTE48_08020</name>
</gene>
<comment type="caution">
    <text evidence="2">The sequence shown here is derived from an EMBL/GenBank/DDBJ whole genome shotgun (WGS) entry which is preliminary data.</text>
</comment>
<accession>A0A1V4T629</accession>